<keyword evidence="10" id="KW-1185">Reference proteome</keyword>
<sequence>MLSRSRLIFLVVSLVLSTILLSLSKGSTSIPIYQLLFSENNQFSTIFLQLRLPRTAAAFVCGGLLALSGSLMQLLLQNPLADPYVLGISGGAALFTLIMMSLGAGTFGILGGAWFGSLLTIAIILLLSRKHRWQTNTLLLSGIAIACGFSACINFILLVSPASRLHSMLFWLSGDLNDARFPWTGLLVLSIGLPVCLLLAPGLNILGRGEQQARALGLPSEKYRLALYLLSSLFTAAAVTLAGCVGFIGLIIPHLTRMISGYDHRITLPVSTLLGGSFLTLTDTCARTWLAPQQIPVGILMALLGVPLFIWLLQRQSC</sequence>
<dbReference type="InterPro" id="IPR000522">
    <property type="entry name" value="ABC_transptr_permease_BtuC"/>
</dbReference>
<comment type="similarity">
    <text evidence="2">Belongs to the binding-protein-dependent transport system permease family. FecCD subfamily.</text>
</comment>
<evidence type="ECO:0000256" key="8">
    <source>
        <dbReference type="SAM" id="Phobius"/>
    </source>
</evidence>
<comment type="subcellular location">
    <subcellularLocation>
        <location evidence="1">Cell membrane</location>
        <topology evidence="1">Multi-pass membrane protein</topology>
    </subcellularLocation>
</comment>
<dbReference type="OrthoDB" id="9055647at2"/>
<dbReference type="GO" id="GO:0022857">
    <property type="term" value="F:transmembrane transporter activity"/>
    <property type="evidence" value="ECO:0007669"/>
    <property type="project" value="InterPro"/>
</dbReference>
<evidence type="ECO:0000313" key="9">
    <source>
        <dbReference type="EMBL" id="VVC76712.1"/>
    </source>
</evidence>
<dbReference type="FunFam" id="1.10.3470.10:FF:000001">
    <property type="entry name" value="Vitamin B12 ABC transporter permease BtuC"/>
    <property type="match status" value="1"/>
</dbReference>
<evidence type="ECO:0000256" key="5">
    <source>
        <dbReference type="ARBA" id="ARBA00022692"/>
    </source>
</evidence>
<feature type="transmembrane region" description="Helical" evidence="8">
    <location>
        <begin position="183"/>
        <end position="206"/>
    </location>
</feature>
<accession>A0A5E4PK96</accession>
<name>A0A5E4PK96_9COXI</name>
<feature type="transmembrane region" description="Helical" evidence="8">
    <location>
        <begin position="83"/>
        <end position="102"/>
    </location>
</feature>
<evidence type="ECO:0000256" key="4">
    <source>
        <dbReference type="ARBA" id="ARBA00022475"/>
    </source>
</evidence>
<reference evidence="9 10" key="1">
    <citation type="submission" date="2019-08" db="EMBL/GenBank/DDBJ databases">
        <authorList>
            <person name="Guy L."/>
        </authorList>
    </citation>
    <scope>NUCLEOTIDE SEQUENCE [LARGE SCALE GENOMIC DNA]</scope>
    <source>
        <strain evidence="9 10">SGT-108</strain>
    </source>
</reference>
<gene>
    <name evidence="9" type="primary">hmuU</name>
    <name evidence="9" type="ORF">AQUSIP_20370</name>
</gene>
<dbReference type="PANTHER" id="PTHR30472">
    <property type="entry name" value="FERRIC ENTEROBACTIN TRANSPORT SYSTEM PERMEASE PROTEIN"/>
    <property type="match status" value="1"/>
</dbReference>
<feature type="transmembrane region" description="Helical" evidence="8">
    <location>
        <begin position="295"/>
        <end position="313"/>
    </location>
</feature>
<keyword evidence="3" id="KW-0813">Transport</keyword>
<keyword evidence="5 8" id="KW-0812">Transmembrane</keyword>
<dbReference type="Pfam" id="PF01032">
    <property type="entry name" value="FecCD"/>
    <property type="match status" value="1"/>
</dbReference>
<keyword evidence="6 8" id="KW-1133">Transmembrane helix</keyword>
<feature type="transmembrane region" description="Helical" evidence="8">
    <location>
        <begin position="139"/>
        <end position="163"/>
    </location>
</feature>
<dbReference type="AlphaFoldDB" id="A0A5E4PK96"/>
<protein>
    <submittedName>
        <fullName evidence="9">Hemin transport system permease protein HmuU</fullName>
    </submittedName>
</protein>
<dbReference type="InterPro" id="IPR037294">
    <property type="entry name" value="ABC_BtuC-like"/>
</dbReference>
<evidence type="ECO:0000256" key="6">
    <source>
        <dbReference type="ARBA" id="ARBA00022989"/>
    </source>
</evidence>
<dbReference type="CDD" id="cd06550">
    <property type="entry name" value="TM_ABC_iron-siderophores_like"/>
    <property type="match status" value="1"/>
</dbReference>
<dbReference type="PANTHER" id="PTHR30472:SF25">
    <property type="entry name" value="ABC TRANSPORTER PERMEASE PROTEIN MJ0876-RELATED"/>
    <property type="match status" value="1"/>
</dbReference>
<dbReference type="GO" id="GO:0005886">
    <property type="term" value="C:plasma membrane"/>
    <property type="evidence" value="ECO:0007669"/>
    <property type="project" value="UniProtKB-SubCell"/>
</dbReference>
<keyword evidence="4" id="KW-1003">Cell membrane</keyword>
<evidence type="ECO:0000256" key="3">
    <source>
        <dbReference type="ARBA" id="ARBA00022448"/>
    </source>
</evidence>
<dbReference type="SUPFAM" id="SSF81345">
    <property type="entry name" value="ABC transporter involved in vitamin B12 uptake, BtuC"/>
    <property type="match status" value="1"/>
</dbReference>
<dbReference type="EMBL" id="LR699119">
    <property type="protein sequence ID" value="VVC76712.1"/>
    <property type="molecule type" value="Genomic_DNA"/>
</dbReference>
<evidence type="ECO:0000256" key="7">
    <source>
        <dbReference type="ARBA" id="ARBA00023136"/>
    </source>
</evidence>
<feature type="transmembrane region" description="Helical" evidence="8">
    <location>
        <begin position="108"/>
        <end position="127"/>
    </location>
</feature>
<keyword evidence="7 8" id="KW-0472">Membrane</keyword>
<feature type="transmembrane region" description="Helical" evidence="8">
    <location>
        <begin position="56"/>
        <end position="76"/>
    </location>
</feature>
<dbReference type="Gene3D" id="1.10.3470.10">
    <property type="entry name" value="ABC transporter involved in vitamin B12 uptake, BtuC"/>
    <property type="match status" value="1"/>
</dbReference>
<evidence type="ECO:0000256" key="2">
    <source>
        <dbReference type="ARBA" id="ARBA00007935"/>
    </source>
</evidence>
<evidence type="ECO:0000256" key="1">
    <source>
        <dbReference type="ARBA" id="ARBA00004651"/>
    </source>
</evidence>
<dbReference type="KEGG" id="asip:AQUSIP_20370"/>
<evidence type="ECO:0000313" key="10">
    <source>
        <dbReference type="Proteomes" id="UP000324194"/>
    </source>
</evidence>
<proteinExistence type="inferred from homology"/>
<dbReference type="Proteomes" id="UP000324194">
    <property type="component" value="Chromosome 1"/>
</dbReference>
<dbReference type="RefSeq" id="WP_148340017.1">
    <property type="nucleotide sequence ID" value="NZ_LR699119.1"/>
</dbReference>
<feature type="transmembrane region" description="Helical" evidence="8">
    <location>
        <begin position="227"/>
        <end position="252"/>
    </location>
</feature>
<organism evidence="9 10">
    <name type="scientific">Aquicella siphonis</name>
    <dbReference type="NCBI Taxonomy" id="254247"/>
    <lineage>
        <taxon>Bacteria</taxon>
        <taxon>Pseudomonadati</taxon>
        <taxon>Pseudomonadota</taxon>
        <taxon>Gammaproteobacteria</taxon>
        <taxon>Legionellales</taxon>
        <taxon>Coxiellaceae</taxon>
        <taxon>Aquicella</taxon>
    </lineage>
</organism>